<dbReference type="EMBL" id="BAABRO010000004">
    <property type="protein sequence ID" value="GAA5506807.1"/>
    <property type="molecule type" value="Genomic_DNA"/>
</dbReference>
<keyword evidence="2" id="KW-1185">Reference proteome</keyword>
<comment type="caution">
    <text evidence="1">The sequence shown here is derived from an EMBL/GenBank/DDBJ whole genome shotgun (WGS) entry which is preliminary data.</text>
</comment>
<proteinExistence type="predicted"/>
<sequence length="55" mass="6067">MQNAVPKPRVVGTRVLQSYESSDSMTIRTCDRGMHQAAGEPGFAEIRSETLQILC</sequence>
<evidence type="ECO:0000313" key="1">
    <source>
        <dbReference type="EMBL" id="GAA5506807.1"/>
    </source>
</evidence>
<name>A0ABP9VNP0_9BACT</name>
<accession>A0ABP9VNP0</accession>
<reference evidence="1 2" key="1">
    <citation type="submission" date="2024-02" db="EMBL/GenBank/DDBJ databases">
        <title>Rhodopirellula caenicola NBRC 110016.</title>
        <authorList>
            <person name="Ichikawa N."/>
            <person name="Katano-Makiyama Y."/>
            <person name="Hidaka K."/>
        </authorList>
    </citation>
    <scope>NUCLEOTIDE SEQUENCE [LARGE SCALE GENOMIC DNA]</scope>
    <source>
        <strain evidence="1 2">NBRC 110016</strain>
    </source>
</reference>
<evidence type="ECO:0000313" key="2">
    <source>
        <dbReference type="Proteomes" id="UP001416858"/>
    </source>
</evidence>
<dbReference type="Proteomes" id="UP001416858">
    <property type="component" value="Unassembled WGS sequence"/>
</dbReference>
<organism evidence="1 2">
    <name type="scientific">Novipirellula caenicola</name>
    <dbReference type="NCBI Taxonomy" id="1536901"/>
    <lineage>
        <taxon>Bacteria</taxon>
        <taxon>Pseudomonadati</taxon>
        <taxon>Planctomycetota</taxon>
        <taxon>Planctomycetia</taxon>
        <taxon>Pirellulales</taxon>
        <taxon>Pirellulaceae</taxon>
        <taxon>Novipirellula</taxon>
    </lineage>
</organism>
<protein>
    <submittedName>
        <fullName evidence="1">Uncharacterized protein</fullName>
    </submittedName>
</protein>
<gene>
    <name evidence="1" type="ORF">Rcae01_02260</name>
</gene>